<dbReference type="Pfam" id="PF05168">
    <property type="entry name" value="HEPN"/>
    <property type="match status" value="1"/>
</dbReference>
<dbReference type="SUPFAM" id="SSF81593">
    <property type="entry name" value="Nucleotidyltransferase substrate binding subunit/domain"/>
    <property type="match status" value="1"/>
</dbReference>
<evidence type="ECO:0000259" key="1">
    <source>
        <dbReference type="PROSITE" id="PS50910"/>
    </source>
</evidence>
<dbReference type="InterPro" id="IPR007842">
    <property type="entry name" value="HEPN_dom"/>
</dbReference>
<dbReference type="PROSITE" id="PS50910">
    <property type="entry name" value="HEPN"/>
    <property type="match status" value="1"/>
</dbReference>
<reference evidence="2" key="1">
    <citation type="journal article" date="2020" name="mSystems">
        <title>Genome- and Community-Level Interaction Insights into Carbon Utilization and Element Cycling Functions of Hydrothermarchaeota in Hydrothermal Sediment.</title>
        <authorList>
            <person name="Zhou Z."/>
            <person name="Liu Y."/>
            <person name="Xu W."/>
            <person name="Pan J."/>
            <person name="Luo Z.H."/>
            <person name="Li M."/>
        </authorList>
    </citation>
    <scope>NUCLEOTIDE SEQUENCE [LARGE SCALE GENOMIC DNA]</scope>
    <source>
        <strain evidence="2">SpSt-349</strain>
    </source>
</reference>
<sequence>MKKEYRTITREWLAKAESDLAYAQASYREFDDFHSQMCILCHDAAEKFLKALLASSGTSPERTHDLVTLHNKCLSTFEPNSALNELDAPCRLLNRYYVPLKYPSHYPAITKVQASQAIEAAERVRAVVNAILLPELDM</sequence>
<dbReference type="AlphaFoldDB" id="A0A831UEW0"/>
<feature type="domain" description="HEPN" evidence="1">
    <location>
        <begin position="15"/>
        <end position="124"/>
    </location>
</feature>
<proteinExistence type="predicted"/>
<dbReference type="SMART" id="SM00748">
    <property type="entry name" value="HEPN"/>
    <property type="match status" value="1"/>
</dbReference>
<gene>
    <name evidence="2" type="ORF">ENQ87_02200</name>
</gene>
<dbReference type="Gene3D" id="1.20.120.330">
    <property type="entry name" value="Nucleotidyltransferases domain 2"/>
    <property type="match status" value="1"/>
</dbReference>
<comment type="caution">
    <text evidence="2">The sequence shown here is derived from an EMBL/GenBank/DDBJ whole genome shotgun (WGS) entry which is preliminary data.</text>
</comment>
<dbReference type="EMBL" id="DSOV01000007">
    <property type="protein sequence ID" value="HEN41179.1"/>
    <property type="molecule type" value="Genomic_DNA"/>
</dbReference>
<evidence type="ECO:0000313" key="2">
    <source>
        <dbReference type="EMBL" id="HEN41179.1"/>
    </source>
</evidence>
<protein>
    <submittedName>
        <fullName evidence="2">HEPN domain-containing protein</fullName>
    </submittedName>
</protein>
<accession>A0A831UEW0</accession>
<name>A0A831UEW0_GEOME</name>
<organism evidence="2">
    <name type="scientific">Geobacter metallireducens</name>
    <dbReference type="NCBI Taxonomy" id="28232"/>
    <lineage>
        <taxon>Bacteria</taxon>
        <taxon>Pseudomonadati</taxon>
        <taxon>Thermodesulfobacteriota</taxon>
        <taxon>Desulfuromonadia</taxon>
        <taxon>Geobacterales</taxon>
        <taxon>Geobacteraceae</taxon>
        <taxon>Geobacter</taxon>
    </lineage>
</organism>